<feature type="region of interest" description="Disordered" evidence="1">
    <location>
        <begin position="138"/>
        <end position="240"/>
    </location>
</feature>
<dbReference type="CDD" id="cd00093">
    <property type="entry name" value="HTH_XRE"/>
    <property type="match status" value="1"/>
</dbReference>
<organism evidence="3 4">
    <name type="scientific">Streptomyces bangladeshensis</name>
    <dbReference type="NCBI Taxonomy" id="295352"/>
    <lineage>
        <taxon>Bacteria</taxon>
        <taxon>Bacillati</taxon>
        <taxon>Actinomycetota</taxon>
        <taxon>Actinomycetes</taxon>
        <taxon>Kitasatosporales</taxon>
        <taxon>Streptomycetaceae</taxon>
        <taxon>Streptomyces</taxon>
    </lineage>
</organism>
<dbReference type="InterPro" id="IPR001387">
    <property type="entry name" value="Cro/C1-type_HTH"/>
</dbReference>
<evidence type="ECO:0000313" key="4">
    <source>
        <dbReference type="Proteomes" id="UP001501391"/>
    </source>
</evidence>
<dbReference type="RefSeq" id="WP_346164006.1">
    <property type="nucleotide sequence ID" value="NZ_BAAAOQ010000025.1"/>
</dbReference>
<dbReference type="EMBL" id="BAAAOQ010000025">
    <property type="protein sequence ID" value="GAA2202780.1"/>
    <property type="molecule type" value="Genomic_DNA"/>
</dbReference>
<proteinExistence type="predicted"/>
<dbReference type="Pfam" id="PF01381">
    <property type="entry name" value="HTH_3"/>
    <property type="match status" value="1"/>
</dbReference>
<dbReference type="SMART" id="SM00530">
    <property type="entry name" value="HTH_XRE"/>
    <property type="match status" value="1"/>
</dbReference>
<feature type="region of interest" description="Disordered" evidence="1">
    <location>
        <begin position="78"/>
        <end position="115"/>
    </location>
</feature>
<dbReference type="Gene3D" id="1.10.260.40">
    <property type="entry name" value="lambda repressor-like DNA-binding domains"/>
    <property type="match status" value="1"/>
</dbReference>
<feature type="domain" description="HTH cro/C1-type" evidence="2">
    <location>
        <begin position="27"/>
        <end position="79"/>
    </location>
</feature>
<reference evidence="3 4" key="1">
    <citation type="journal article" date="2019" name="Int. J. Syst. Evol. Microbiol.">
        <title>The Global Catalogue of Microorganisms (GCM) 10K type strain sequencing project: providing services to taxonomists for standard genome sequencing and annotation.</title>
        <authorList>
            <consortium name="The Broad Institute Genomics Platform"/>
            <consortium name="The Broad Institute Genome Sequencing Center for Infectious Disease"/>
            <person name="Wu L."/>
            <person name="Ma J."/>
        </authorList>
    </citation>
    <scope>NUCLEOTIDE SEQUENCE [LARGE SCALE GENOMIC DNA]</scope>
    <source>
        <strain evidence="3 4">JCM 14924</strain>
    </source>
</reference>
<evidence type="ECO:0000256" key="1">
    <source>
        <dbReference type="SAM" id="MobiDB-lite"/>
    </source>
</evidence>
<feature type="compositionally biased region" description="Low complexity" evidence="1">
    <location>
        <begin position="140"/>
        <end position="163"/>
    </location>
</feature>
<name>A0ABN3C161_9ACTN</name>
<dbReference type="InterPro" id="IPR010982">
    <property type="entry name" value="Lambda_DNA-bd_dom_sf"/>
</dbReference>
<sequence length="554" mass="59112">MTDYTAIDALLADARRQAELPPTAQRRALREALDLSRTQVAKALGVSPSTVAGWETGRDPSGEIREKYAYFLNGAQEKLRTLTEGTPPHTPDGSAPERGTSQAGTPADDDTILPAPQPCILCGAPATHHVEGYPQHLDPADCAPASPAGPAATPDASPGLVTTPAPPATPAGPVTTPAPADASPGPAATPAPPGTCAGPAAAPAPTDASPGPVTIPAPPGTSAGPAPAPAPPRRRSPQTQGRLPDLIARAVHEALAAHDGDMRPAIAELQRRAIPDAMALLDACRIGARYDIVGHPPLPDILRKKSAHGADDVWEARPHWTRPDPPAGTHEVTALDINGAYLSALKTHLPLGALEHSTGNVHSRRRAGIHLITPPDWDHHAHLPNPLGNRDEPGPVWVTEPTLRLLQRLATDAYGPLCDPPVIHESWTSGSTEQLFEKFRQILRDAREKAIAEDDEVTLEYVKSMYSKFVSTMGESNFNREIYRPDWMHIIRSQAFVNLWLKAHKAHTAGLTVMRVLGTDELHIAGDWRTVFTEGRGVSQVKVKDVYDLQTGAR</sequence>
<evidence type="ECO:0000259" key="2">
    <source>
        <dbReference type="PROSITE" id="PS50943"/>
    </source>
</evidence>
<keyword evidence="4" id="KW-1185">Reference proteome</keyword>
<feature type="compositionally biased region" description="Low complexity" evidence="1">
    <location>
        <begin position="194"/>
        <end position="212"/>
    </location>
</feature>
<comment type="caution">
    <text evidence="3">The sequence shown here is derived from an EMBL/GenBank/DDBJ whole genome shotgun (WGS) entry which is preliminary data.</text>
</comment>
<protein>
    <recommendedName>
        <fullName evidence="2">HTH cro/C1-type domain-containing protein</fullName>
    </recommendedName>
</protein>
<accession>A0ABN3C161</accession>
<dbReference type="PROSITE" id="PS50943">
    <property type="entry name" value="HTH_CROC1"/>
    <property type="match status" value="1"/>
</dbReference>
<gene>
    <name evidence="3" type="ORF">GCM10009787_63110</name>
</gene>
<feature type="compositionally biased region" description="Low complexity" evidence="1">
    <location>
        <begin position="171"/>
        <end position="186"/>
    </location>
</feature>
<dbReference type="Proteomes" id="UP001501391">
    <property type="component" value="Unassembled WGS sequence"/>
</dbReference>
<evidence type="ECO:0000313" key="3">
    <source>
        <dbReference type="EMBL" id="GAA2202780.1"/>
    </source>
</evidence>
<dbReference type="SUPFAM" id="SSF47413">
    <property type="entry name" value="lambda repressor-like DNA-binding domains"/>
    <property type="match status" value="1"/>
</dbReference>